<dbReference type="SUPFAM" id="SSF47413">
    <property type="entry name" value="lambda repressor-like DNA-binding domains"/>
    <property type="match status" value="1"/>
</dbReference>
<sequence>MSESQQLIKQLKKQLKLRDIQYVDIANHLELSEGSVKRLLASGTQISLERLSKICDLIGMEMSELFALVAQDSKTLQGLTFDQEKQIVDDKVLLMVAVCVMNGFLFDEILARYPLGQTTLIQKLAELDRLGIIELQPGNRVKLMLSPDFNWIAGGPIQTFFLNDVLSEFFRSYFNRQDEKLVLATGLMTPLTNQKFQQRLQRLVDEFYSACHDDKQLGIDERNGTSLVVALRRWHFDLFDQINNTTSTE</sequence>
<evidence type="ECO:0000259" key="1">
    <source>
        <dbReference type="Pfam" id="PF13443"/>
    </source>
</evidence>
<dbReference type="Pfam" id="PF13443">
    <property type="entry name" value="HTH_26"/>
    <property type="match status" value="1"/>
</dbReference>
<dbReference type="AlphaFoldDB" id="A0A0M0HP38"/>
<dbReference type="EMBL" id="LHPJ01000007">
    <property type="protein sequence ID" value="KOO03622.1"/>
    <property type="molecule type" value="Genomic_DNA"/>
</dbReference>
<keyword evidence="3" id="KW-1185">Reference proteome</keyword>
<accession>A0A0M0HP38</accession>
<organism evidence="2 3">
    <name type="scientific">Vibrio nereis</name>
    <dbReference type="NCBI Taxonomy" id="693"/>
    <lineage>
        <taxon>Bacteria</taxon>
        <taxon>Pseudomonadati</taxon>
        <taxon>Pseudomonadota</taxon>
        <taxon>Gammaproteobacteria</taxon>
        <taxon>Vibrionales</taxon>
        <taxon>Vibrionaceae</taxon>
        <taxon>Vibrio</taxon>
    </lineage>
</organism>
<reference evidence="3" key="1">
    <citation type="submission" date="2015-08" db="EMBL/GenBank/DDBJ databases">
        <title>Vibrio galatheae sp. nov., a novel member of the Vibrionaceae family isolated from the Solomon Islands.</title>
        <authorList>
            <person name="Giubergia S."/>
            <person name="Machado H."/>
            <person name="Mateiu R.V."/>
            <person name="Gram L."/>
        </authorList>
    </citation>
    <scope>NUCLEOTIDE SEQUENCE [LARGE SCALE GENOMIC DNA]</scope>
    <source>
        <strain evidence="3">DSM 19584</strain>
    </source>
</reference>
<dbReference type="OrthoDB" id="5298444at2"/>
<feature type="domain" description="HTH cro/C1-type" evidence="1">
    <location>
        <begin position="11"/>
        <end position="70"/>
    </location>
</feature>
<protein>
    <recommendedName>
        <fullName evidence="1">HTH cro/C1-type domain-containing protein</fullName>
    </recommendedName>
</protein>
<gene>
    <name evidence="2" type="ORF">AKJ17_09770</name>
</gene>
<comment type="caution">
    <text evidence="2">The sequence shown here is derived from an EMBL/GenBank/DDBJ whole genome shotgun (WGS) entry which is preliminary data.</text>
</comment>
<dbReference type="Gene3D" id="1.10.260.40">
    <property type="entry name" value="lambda repressor-like DNA-binding domains"/>
    <property type="match status" value="1"/>
</dbReference>
<dbReference type="PATRIC" id="fig|693.5.peg.1999"/>
<dbReference type="GO" id="GO:0003677">
    <property type="term" value="F:DNA binding"/>
    <property type="evidence" value="ECO:0007669"/>
    <property type="project" value="InterPro"/>
</dbReference>
<dbReference type="RefSeq" id="WP_053395613.1">
    <property type="nucleotide sequence ID" value="NZ_CANLZT010000003.1"/>
</dbReference>
<proteinExistence type="predicted"/>
<dbReference type="Proteomes" id="UP000037515">
    <property type="component" value="Unassembled WGS sequence"/>
</dbReference>
<dbReference type="InterPro" id="IPR010982">
    <property type="entry name" value="Lambda_DNA-bd_dom_sf"/>
</dbReference>
<evidence type="ECO:0000313" key="2">
    <source>
        <dbReference type="EMBL" id="KOO03622.1"/>
    </source>
</evidence>
<dbReference type="STRING" id="693.AKJ17_09770"/>
<name>A0A0M0HP38_VIBNE</name>
<dbReference type="InterPro" id="IPR001387">
    <property type="entry name" value="Cro/C1-type_HTH"/>
</dbReference>
<evidence type="ECO:0000313" key="3">
    <source>
        <dbReference type="Proteomes" id="UP000037515"/>
    </source>
</evidence>